<dbReference type="Gene3D" id="3.40.50.150">
    <property type="entry name" value="Vaccinia Virus protein VP39"/>
    <property type="match status" value="1"/>
</dbReference>
<proteinExistence type="predicted"/>
<dbReference type="EMBL" id="PEYV01000029">
    <property type="protein sequence ID" value="PIS21654.1"/>
    <property type="molecule type" value="Genomic_DNA"/>
</dbReference>
<dbReference type="CDD" id="cd02440">
    <property type="entry name" value="AdoMet_MTases"/>
    <property type="match status" value="1"/>
</dbReference>
<name>A0A2H0X9Q5_UNCKA</name>
<sequence length="256" mass="29820">MKSKEKIDHRIYDDYYFRDVTGYTIDDHYVFRTAKRLINSTFGKRKGRVLDIGFGRGEMLKYLYDAGWNSMGVDCSESAVKKAKAEIGERKISLLKKEVSEMNFPEDFFDLVLFLNVWEHLNESEINLVLSTVSKILKKDGFFIAQTSPTKYQVKLGHFLMRLLGLTPNSPAWHINEQSYGSVLASLNKHNLTGKVWLERTPKFWSSQIDAKQRMLKFILCLFDKIIDSKIGSFFIDRYPINRFFATDIWIIAINI</sequence>
<accession>A0A2H0X9Q5</accession>
<dbReference type="SUPFAM" id="SSF53335">
    <property type="entry name" value="S-adenosyl-L-methionine-dependent methyltransferases"/>
    <property type="match status" value="1"/>
</dbReference>
<comment type="caution">
    <text evidence="2">The sequence shown here is derived from an EMBL/GenBank/DDBJ whole genome shotgun (WGS) entry which is preliminary data.</text>
</comment>
<gene>
    <name evidence="2" type="ORF">COT51_01965</name>
</gene>
<dbReference type="Proteomes" id="UP000231098">
    <property type="component" value="Unassembled WGS sequence"/>
</dbReference>
<dbReference type="Pfam" id="PF08241">
    <property type="entry name" value="Methyltransf_11"/>
    <property type="match status" value="1"/>
</dbReference>
<dbReference type="InterPro" id="IPR013216">
    <property type="entry name" value="Methyltransf_11"/>
</dbReference>
<dbReference type="PANTHER" id="PTHR43861:SF6">
    <property type="entry name" value="METHYLTRANSFERASE TYPE 11"/>
    <property type="match status" value="1"/>
</dbReference>
<dbReference type="PANTHER" id="PTHR43861">
    <property type="entry name" value="TRANS-ACONITATE 2-METHYLTRANSFERASE-RELATED"/>
    <property type="match status" value="1"/>
</dbReference>
<dbReference type="GO" id="GO:0008757">
    <property type="term" value="F:S-adenosylmethionine-dependent methyltransferase activity"/>
    <property type="evidence" value="ECO:0007669"/>
    <property type="project" value="InterPro"/>
</dbReference>
<dbReference type="InterPro" id="IPR029063">
    <property type="entry name" value="SAM-dependent_MTases_sf"/>
</dbReference>
<organism evidence="2 3">
    <name type="scientific">candidate division WWE3 bacterium CG08_land_8_20_14_0_20_41_15</name>
    <dbReference type="NCBI Taxonomy" id="1975086"/>
    <lineage>
        <taxon>Bacteria</taxon>
        <taxon>Katanobacteria</taxon>
    </lineage>
</organism>
<evidence type="ECO:0000259" key="1">
    <source>
        <dbReference type="Pfam" id="PF08241"/>
    </source>
</evidence>
<evidence type="ECO:0000313" key="3">
    <source>
        <dbReference type="Proteomes" id="UP000231098"/>
    </source>
</evidence>
<feature type="domain" description="Methyltransferase type 11" evidence="1">
    <location>
        <begin position="50"/>
        <end position="144"/>
    </location>
</feature>
<protein>
    <recommendedName>
        <fullName evidence="1">Methyltransferase type 11 domain-containing protein</fullName>
    </recommendedName>
</protein>
<reference evidence="3" key="1">
    <citation type="submission" date="2017-09" db="EMBL/GenBank/DDBJ databases">
        <title>Depth-based differentiation of microbial function through sediment-hosted aquifers and enrichment of novel symbionts in the deep terrestrial subsurface.</title>
        <authorList>
            <person name="Probst A.J."/>
            <person name="Ladd B."/>
            <person name="Jarett J.K."/>
            <person name="Geller-Mcgrath D.E."/>
            <person name="Sieber C.M.K."/>
            <person name="Emerson J.B."/>
            <person name="Anantharaman K."/>
            <person name="Thomas B.C."/>
            <person name="Malmstrom R."/>
            <person name="Stieglmeier M."/>
            <person name="Klingl A."/>
            <person name="Woyke T."/>
            <person name="Ryan C.M."/>
            <person name="Banfield J.F."/>
        </authorList>
    </citation>
    <scope>NUCLEOTIDE SEQUENCE [LARGE SCALE GENOMIC DNA]</scope>
</reference>
<dbReference type="AlphaFoldDB" id="A0A2H0X9Q5"/>
<evidence type="ECO:0000313" key="2">
    <source>
        <dbReference type="EMBL" id="PIS21654.1"/>
    </source>
</evidence>